<dbReference type="Gene3D" id="1.20.5.440">
    <property type="entry name" value="ATP synthase delta/epsilon subunit, C-terminal domain"/>
    <property type="match status" value="1"/>
</dbReference>
<evidence type="ECO:0000256" key="1">
    <source>
        <dbReference type="SAM" id="MobiDB-lite"/>
    </source>
</evidence>
<feature type="region of interest" description="Disordered" evidence="1">
    <location>
        <begin position="1"/>
        <end position="21"/>
    </location>
</feature>
<organism evidence="2 3">
    <name type="scientific">Caprine arthritis encephalitis virus Ov496</name>
    <dbReference type="NCBI Taxonomy" id="621214"/>
    <lineage>
        <taxon>Viruses</taxon>
        <taxon>Riboviria</taxon>
        <taxon>Pararnavirae</taxon>
        <taxon>Artverviricota</taxon>
        <taxon>Revtraviricetes</taxon>
        <taxon>Ortervirales</taxon>
        <taxon>Retroviridae</taxon>
        <taxon>Orthoretrovirinae</taxon>
        <taxon>Lentivirus</taxon>
        <taxon>Lentivirus capartenc</taxon>
        <taxon>Caprine arthritis encephalitis virus</taxon>
    </lineage>
</organism>
<evidence type="ECO:0000313" key="2">
    <source>
        <dbReference type="EMBL" id="ACN82425.1"/>
    </source>
</evidence>
<reference evidence="2 3" key="1">
    <citation type="journal article" date="2009" name="Vet. Microbiol.">
        <title>Phylogenetic analysis of SRLV sequences from an arthritic sheep outbreak demonstrates the introduction of CAEV-like viruses among Spanish sheep.</title>
        <authorList>
            <person name="Glaria I."/>
            <person name="Reina R."/>
            <person name="Crespo H."/>
            <person name="de Andres X."/>
            <person name="Ramirez H."/>
            <person name="Biescas E."/>
            <person name="Perez M.M."/>
            <person name="Badiola J."/>
            <person name="Lujan L."/>
            <person name="Amorena B."/>
            <person name="de Andres D."/>
        </authorList>
    </citation>
    <scope>NUCLEOTIDE SEQUENCE [LARGE SCALE GENOMIC DNA]</scope>
    <source>
        <strain evidence="2">496</strain>
    </source>
</reference>
<evidence type="ECO:0000313" key="3">
    <source>
        <dbReference type="Proteomes" id="UP000148409"/>
    </source>
</evidence>
<sequence length="948" mass="109084">MDMGAKHMQRTGEGNWVEVKMEEQEREEEPLLHTRQQGKYKPQVSEQILNGDTNTCLTYAWIFLWGIQLTLWILLLLQWPSMGCKAEDYITLISDPYGFQPVRNVSGVPVTCVTKKFAKWGCQPIGAYPNPEIEYRNISSDILKEVYQEDWPWNTYHWPLWQMENVKQWLKENEKDYKRKLNTTKEDLDELLAGKIRGRFCVPYPFALLKCTEWCWYPAAIDDESGRAKNIKINCTNARAVSCTEEMPLASIHRAYWGKRERESMQFMNIRACQGSKLRCQRRPGGCMEGYPIPIGAEIIPESMKYLRGKKSQYGGIKDRNGELNLPLTVRVWVKLANNSAWINGAPPHWKDRIKGSKGINGTLWGELKSIHHLGFAVSYDGKWCNFTKHIRIGQEVFPYHYKPSWNCSAAKWTQYPTWQVTRYLDMVEHMTGECVQRPERHNITVGNGTITGNCSVTNWDGCNCSRSGNHLYNSSSGGLLVIICRQNKTITGIMGTNINWTTMMGILKNCSGCGNATLDRTGTGALGNVKNENCSLPHINESNKWTCAPRWRGGMSDSLYIAGGKQFWTRVKAQYSCESNLEELDGMMHQQILLQKYQVIRVRAYTYGMIDMPSSHNQRSTRRKRELGHRRKKRGIGLVIMLVTMAIVAAAGASLGVANAIQQSYTKAAVQTLANATAAQQDVLEATYAMVQHVAKGVRILEARVARVEAITDRIMLYQELDCWHYHQYCVTSTRAEVAKYINWTRFKDNCTWQQWERELQGHDENLTMLLRESARMTQLAQEQARRIPDVWEALQQVFDWSGWFSWLKYIPLIVIGILGCIIIRIMICVCQPLIQVYRTLSTPRYQKVTVIMETRADVGGENAQDFGNGFEELEISREPQKVTIKKAWSNAWELWETSPWEERWKKNLLKPLILPLTMGIWINGLLGERHKNKKERVDCETWEKGD</sequence>
<proteinExistence type="predicted"/>
<dbReference type="EMBL" id="FJ195346">
    <property type="protein sequence ID" value="ACN82425.1"/>
    <property type="molecule type" value="Genomic_RNA"/>
</dbReference>
<dbReference type="Proteomes" id="UP000148409">
    <property type="component" value="Segment"/>
</dbReference>
<name>C0JIH2_CAEV</name>
<protein>
    <submittedName>
        <fullName evidence="2">Env polyprotein</fullName>
    </submittedName>
</protein>
<accession>C0JIH2</accession>
<dbReference type="SUPFAM" id="SSF58069">
    <property type="entry name" value="Virus ectodomain"/>
    <property type="match status" value="1"/>
</dbReference>